<dbReference type="Proteomes" id="UP000052978">
    <property type="component" value="Unassembled WGS sequence"/>
</dbReference>
<evidence type="ECO:0000313" key="8">
    <source>
        <dbReference type="EMBL" id="EPQ05888.1"/>
    </source>
</evidence>
<dbReference type="SUPFAM" id="SSF52540">
    <property type="entry name" value="P-loop containing nucleoside triphosphate hydrolases"/>
    <property type="match status" value="1"/>
</dbReference>
<feature type="compositionally biased region" description="Low complexity" evidence="6">
    <location>
        <begin position="629"/>
        <end position="638"/>
    </location>
</feature>
<organism evidence="8 9">
    <name type="scientific">Myotis brandtii</name>
    <name type="common">Brandt's bat</name>
    <dbReference type="NCBI Taxonomy" id="109478"/>
    <lineage>
        <taxon>Eukaryota</taxon>
        <taxon>Metazoa</taxon>
        <taxon>Chordata</taxon>
        <taxon>Craniata</taxon>
        <taxon>Vertebrata</taxon>
        <taxon>Euteleostomi</taxon>
        <taxon>Mammalia</taxon>
        <taxon>Eutheria</taxon>
        <taxon>Laurasiatheria</taxon>
        <taxon>Chiroptera</taxon>
        <taxon>Yangochiroptera</taxon>
        <taxon>Vespertilionidae</taxon>
        <taxon>Myotis</taxon>
    </lineage>
</organism>
<dbReference type="EMBL" id="KE161908">
    <property type="protein sequence ID" value="EPQ05888.1"/>
    <property type="molecule type" value="Genomic_DNA"/>
</dbReference>
<keyword evidence="2" id="KW-0547">Nucleotide-binding</keyword>
<dbReference type="InterPro" id="IPR030378">
    <property type="entry name" value="G_CP_dom"/>
</dbReference>
<keyword evidence="9" id="KW-1185">Reference proteome</keyword>
<name>S7P739_MYOBR</name>
<feature type="region of interest" description="Disordered" evidence="6">
    <location>
        <begin position="1"/>
        <end position="81"/>
    </location>
</feature>
<sequence length="870" mass="96965">MLAGRHPIPLSPAESPTFGSARGFLEQDGLRSSSNSRSGSRERREEQTDTSDGESVTQQIRRLNQQPPQGLGPRGFDPNRYRLHFERDSREEVEKRKRAAREQVLQPVSAEMLELDIQEVYQPGSVLDFPRRPPWRYEMSKEQLMSQEERSFQEYLGKIHGAYTSEKLSYFEHNLETWRQLWRVLEMSDIVLLITDVRHPVVNFPPALYEYVTGELGLALVLVLNKVDLAPPALVVAWKHYFHQHFPQLHIVLFTSFPRDPRIPQDHSGVLKKSRRRGRGWARALGPEQLLRACEAITAGKVDLSSWREKIARDVAGAAWGSASGEDEEEDDGPAVLVEQQTDSAMEPAGPTQERYKDGVVTIGCVGFPNVGKSSLINGLVGRKVVSVSRTPGHTRYFQTYFLTPSVKLCDCPGLIFPSLLPRQLQVLAGIYPIAQIQEPYTAVGYLAARVPVQALLHLRHPEAEDPVAEHPWCAWDICEAWAEKRGYKTAKAARNDVYRAANSLLRLALDGRLSLCFHPPGYLEQKGTWESHPETTELVVLQGRVGPAGDEEEEEEEEEELSSSCEEEGEEDRDADEEGEGDEDTPTSVPGSSLASRNPYTMLDHFLAKSAKPRRRRKQAFEEGSEDAAGTAEPGAAEAGGLGGGVRLVLKENNELEQQLGATGAYQARALELEAEVAEMRRVLQSERPFVNGVEKLVPDSLFVPFKEPGQSLLEEMLLTVPEAQRRPLKRSSSETVLSSLAGGDIVKGHQETCIRRAKAVKQRGVSLLQEVDTQYSALKAKYEELLKKCQQQEGDSLSHKAVQTARAPVRDPASRDPPAAGAPEPAGSPTSTPPPEYKALFEEIFSCIQKTKQEIDEQRMKYRSLPSP</sequence>
<evidence type="ECO:0000256" key="4">
    <source>
        <dbReference type="ARBA" id="ARBA00037770"/>
    </source>
</evidence>
<feature type="compositionally biased region" description="Polar residues" evidence="6">
    <location>
        <begin position="587"/>
        <end position="600"/>
    </location>
</feature>
<dbReference type="Pfam" id="PF01926">
    <property type="entry name" value="MMR_HSR1"/>
    <property type="match status" value="1"/>
</dbReference>
<feature type="compositionally biased region" description="Low complexity" evidence="6">
    <location>
        <begin position="819"/>
        <end position="829"/>
    </location>
</feature>
<feature type="compositionally biased region" description="Polar residues" evidence="6">
    <location>
        <begin position="53"/>
        <end position="68"/>
    </location>
</feature>
<dbReference type="Gene3D" id="3.40.50.300">
    <property type="entry name" value="P-loop containing nucleotide triphosphate hydrolases"/>
    <property type="match status" value="1"/>
</dbReference>
<feature type="region of interest" description="Disordered" evidence="6">
    <location>
        <begin position="546"/>
        <end position="643"/>
    </location>
</feature>
<evidence type="ECO:0000256" key="5">
    <source>
        <dbReference type="ARBA" id="ARBA00039902"/>
    </source>
</evidence>
<dbReference type="InterPro" id="IPR027417">
    <property type="entry name" value="P-loop_NTPase"/>
</dbReference>
<dbReference type="InterPro" id="IPR006073">
    <property type="entry name" value="GTP-bd"/>
</dbReference>
<dbReference type="AlphaFoldDB" id="S7P739"/>
<feature type="domain" description="CP-type G" evidence="7">
    <location>
        <begin position="178"/>
        <end position="418"/>
    </location>
</feature>
<reference evidence="8 9" key="1">
    <citation type="journal article" date="2013" name="Nat. Commun.">
        <title>Genome analysis reveals insights into physiology and longevity of the Brandt's bat Myotis brandtii.</title>
        <authorList>
            <person name="Seim I."/>
            <person name="Fang X."/>
            <person name="Xiong Z."/>
            <person name="Lobanov A.V."/>
            <person name="Huang Z."/>
            <person name="Ma S."/>
            <person name="Feng Y."/>
            <person name="Turanov A.A."/>
            <person name="Zhu Y."/>
            <person name="Lenz T.L."/>
            <person name="Gerashchenko M.V."/>
            <person name="Fan D."/>
            <person name="Hee Yim S."/>
            <person name="Yao X."/>
            <person name="Jordan D."/>
            <person name="Xiong Y."/>
            <person name="Ma Y."/>
            <person name="Lyapunov A.N."/>
            <person name="Chen G."/>
            <person name="Kulakova O.I."/>
            <person name="Sun Y."/>
            <person name="Lee S.G."/>
            <person name="Bronson R.T."/>
            <person name="Moskalev A.A."/>
            <person name="Sunyaev S.R."/>
            <person name="Zhang G."/>
            <person name="Krogh A."/>
            <person name="Wang J."/>
            <person name="Gladyshev V.N."/>
        </authorList>
    </citation>
    <scope>NUCLEOTIDE SEQUENCE [LARGE SCALE GENOMIC DNA]</scope>
</reference>
<evidence type="ECO:0000256" key="6">
    <source>
        <dbReference type="SAM" id="MobiDB-lite"/>
    </source>
</evidence>
<dbReference type="CDD" id="cd01857">
    <property type="entry name" value="HSR1_MMR1"/>
    <property type="match status" value="1"/>
</dbReference>
<evidence type="ECO:0000256" key="1">
    <source>
        <dbReference type="ARBA" id="ARBA00022553"/>
    </source>
</evidence>
<dbReference type="PANTHER" id="PTHR45709:SF3">
    <property type="entry name" value="GUANINE NUCLEOTIDE-BINDING PROTEIN-LIKE 1"/>
    <property type="match status" value="1"/>
</dbReference>
<comment type="function">
    <text evidence="4">Possible regulatory or functional link with the histocompatibility cluster.</text>
</comment>
<keyword evidence="3" id="KW-0342">GTP-binding</keyword>
<dbReference type="GO" id="GO:0005525">
    <property type="term" value="F:GTP binding"/>
    <property type="evidence" value="ECO:0007669"/>
    <property type="project" value="UniProtKB-KW"/>
</dbReference>
<evidence type="ECO:0000259" key="7">
    <source>
        <dbReference type="PROSITE" id="PS51721"/>
    </source>
</evidence>
<dbReference type="GO" id="GO:0003924">
    <property type="term" value="F:GTPase activity"/>
    <property type="evidence" value="ECO:0007669"/>
    <property type="project" value="InterPro"/>
</dbReference>
<protein>
    <recommendedName>
        <fullName evidence="5">Guanine nucleotide-binding protein-like 1</fullName>
    </recommendedName>
</protein>
<dbReference type="eggNOG" id="KOG1424">
    <property type="taxonomic scope" value="Eukaryota"/>
</dbReference>
<dbReference type="InterPro" id="IPR043358">
    <property type="entry name" value="GNL1-like"/>
</dbReference>
<evidence type="ECO:0000256" key="3">
    <source>
        <dbReference type="ARBA" id="ARBA00023134"/>
    </source>
</evidence>
<accession>S7P739</accession>
<evidence type="ECO:0000256" key="2">
    <source>
        <dbReference type="ARBA" id="ARBA00022741"/>
    </source>
</evidence>
<dbReference type="PROSITE" id="PS51721">
    <property type="entry name" value="G_CP"/>
    <property type="match status" value="1"/>
</dbReference>
<feature type="region of interest" description="Disordered" evidence="6">
    <location>
        <begin position="795"/>
        <end position="838"/>
    </location>
</feature>
<gene>
    <name evidence="8" type="ORF">D623_10004977</name>
</gene>
<feature type="compositionally biased region" description="Acidic residues" evidence="6">
    <location>
        <begin position="550"/>
        <end position="586"/>
    </location>
</feature>
<dbReference type="PANTHER" id="PTHR45709">
    <property type="entry name" value="LARGE SUBUNIT GTPASE 1 HOMOLOG-RELATED"/>
    <property type="match status" value="1"/>
</dbReference>
<keyword evidence="1" id="KW-0597">Phosphoprotein</keyword>
<proteinExistence type="predicted"/>
<evidence type="ECO:0000313" key="9">
    <source>
        <dbReference type="Proteomes" id="UP000052978"/>
    </source>
</evidence>